<dbReference type="EMBL" id="CP012117">
    <property type="protein sequence ID" value="ANP27488.1"/>
    <property type="molecule type" value="Genomic_DNA"/>
</dbReference>
<dbReference type="STRING" id="1630135.DAD186_09380"/>
<gene>
    <name evidence="1" type="ORF">DAD186_09380</name>
</gene>
<organism evidence="1 2">
    <name type="scientific">Dermabacter vaginalis</name>
    <dbReference type="NCBI Taxonomy" id="1630135"/>
    <lineage>
        <taxon>Bacteria</taxon>
        <taxon>Bacillati</taxon>
        <taxon>Actinomycetota</taxon>
        <taxon>Actinomycetes</taxon>
        <taxon>Micrococcales</taxon>
        <taxon>Dermabacteraceae</taxon>
        <taxon>Dermabacter</taxon>
    </lineage>
</organism>
<sequence>MLSGHIFIVRLPGIVSQVIDSLFTPSACETGAETLRG</sequence>
<dbReference type="KEGG" id="dva:DAD186_09380"/>
<dbReference type="AlphaFoldDB" id="A0A1B0ZHS1"/>
<reference evidence="1 2" key="1">
    <citation type="submission" date="2015-06" db="EMBL/GenBank/DDBJ databases">
        <title>Investigation of pathophysiology for high-risk pregnancy and development of treatment modality based on it.</title>
        <authorList>
            <person name="Kim B.-C."/>
            <person name="Lim S."/>
        </authorList>
    </citation>
    <scope>NUCLEOTIDE SEQUENCE [LARGE SCALE GENOMIC DNA]</scope>
    <source>
        <strain evidence="1 2">AD1-86</strain>
    </source>
</reference>
<evidence type="ECO:0000313" key="1">
    <source>
        <dbReference type="EMBL" id="ANP27488.1"/>
    </source>
</evidence>
<proteinExistence type="predicted"/>
<dbReference type="Proteomes" id="UP000092596">
    <property type="component" value="Chromosome"/>
</dbReference>
<protein>
    <submittedName>
        <fullName evidence="1">Uncharacterized protein</fullName>
    </submittedName>
</protein>
<name>A0A1B0ZHS1_9MICO</name>
<accession>A0A1B0ZHS1</accession>
<evidence type="ECO:0000313" key="2">
    <source>
        <dbReference type="Proteomes" id="UP000092596"/>
    </source>
</evidence>